<dbReference type="RefSeq" id="WP_039646268.1">
    <property type="nucleotide sequence ID" value="NZ_JXBL01000001.1"/>
</dbReference>
<comment type="caution">
    <text evidence="1">The sequence shown here is derived from an EMBL/GenBank/DDBJ whole genome shotgun (WGS) entry which is preliminary data.</text>
</comment>
<sequence length="256" mass="27897">MCLILFALDAHPRYRLVLAANRDEFYARPTAPAAFWDDAPHVLAGRDLTANGTWCGVTGDGRIAAVTNYRDPGTHRVGARSRGELAAGFLAGNATPARWLEHLQRDGHDYNGFNLIFGDGNGLHYHSNRGATASPLAPGIHGLSNHLLDTPWPKVARGRDALARLLATADDPAVDDLFAILADRTPAPDHLLPDTGVSLDWERLLSPLFITSPTYGTRSSTVILMDRNGRCTFVERSYNGATDHPRTVEYRFGGES</sequence>
<dbReference type="InterPro" id="IPR008551">
    <property type="entry name" value="TANGO2"/>
</dbReference>
<keyword evidence="2" id="KW-1185">Reference proteome</keyword>
<dbReference type="PANTHER" id="PTHR17985:SF8">
    <property type="entry name" value="TRANSPORT AND GOLGI ORGANIZATION PROTEIN 2 HOMOLOG"/>
    <property type="match status" value="1"/>
</dbReference>
<reference evidence="1 2" key="1">
    <citation type="submission" date="2015-01" db="EMBL/GenBank/DDBJ databases">
        <title>Genome sequence of the anaerobic bacterium Geobacter soli GSS01, a dissimilatory Fe(III) reducer from soil.</title>
        <authorList>
            <person name="Yang G."/>
            <person name="Zhou S."/>
        </authorList>
    </citation>
    <scope>NUCLEOTIDE SEQUENCE [LARGE SCALE GENOMIC DNA]</scope>
    <source>
        <strain evidence="1 2">GSS01</strain>
    </source>
</reference>
<dbReference type="Proteomes" id="UP000031433">
    <property type="component" value="Unassembled WGS sequence"/>
</dbReference>
<dbReference type="PANTHER" id="PTHR17985">
    <property type="entry name" value="SER/THR-RICH PROTEIN T10 IN DGCR REGION"/>
    <property type="match status" value="1"/>
</dbReference>
<evidence type="ECO:0000313" key="1">
    <source>
        <dbReference type="EMBL" id="KIE43102.1"/>
    </source>
</evidence>
<dbReference type="EMBL" id="JXBL01000001">
    <property type="protein sequence ID" value="KIE43102.1"/>
    <property type="molecule type" value="Genomic_DNA"/>
</dbReference>
<evidence type="ECO:0008006" key="3">
    <source>
        <dbReference type="Google" id="ProtNLM"/>
    </source>
</evidence>
<accession>A0A0C1QQV0</accession>
<proteinExistence type="predicted"/>
<dbReference type="AlphaFoldDB" id="A0A0C1QQV0"/>
<organism evidence="1 2">
    <name type="scientific">Geobacter soli</name>
    <dbReference type="NCBI Taxonomy" id="1510391"/>
    <lineage>
        <taxon>Bacteria</taxon>
        <taxon>Pseudomonadati</taxon>
        <taxon>Thermodesulfobacteriota</taxon>
        <taxon>Desulfuromonadia</taxon>
        <taxon>Geobacterales</taxon>
        <taxon>Geobacteraceae</taxon>
        <taxon>Geobacter</taxon>
    </lineage>
</organism>
<dbReference type="Pfam" id="PF05742">
    <property type="entry name" value="TANGO2"/>
    <property type="match status" value="1"/>
</dbReference>
<name>A0A0C1QQV0_9BACT</name>
<protein>
    <recommendedName>
        <fullName evidence="3">NRDE family protein</fullName>
    </recommendedName>
</protein>
<evidence type="ECO:0000313" key="2">
    <source>
        <dbReference type="Proteomes" id="UP000031433"/>
    </source>
</evidence>
<gene>
    <name evidence="1" type="ORF">SE37_10885</name>
</gene>